<proteinExistence type="predicted"/>
<feature type="signal peptide" evidence="2">
    <location>
        <begin position="1"/>
        <end position="23"/>
    </location>
</feature>
<reference evidence="3 4" key="1">
    <citation type="submission" date="2022-09" db="EMBL/GenBank/DDBJ databases">
        <authorList>
            <person name="Han X.L."/>
            <person name="Wang Q."/>
            <person name="Lu T."/>
        </authorList>
    </citation>
    <scope>NUCLEOTIDE SEQUENCE [LARGE SCALE GENOMIC DNA]</scope>
    <source>
        <strain evidence="3 4">WQ 127069</strain>
    </source>
</reference>
<accession>A0ABT2UPI5</accession>
<comment type="caution">
    <text evidence="3">The sequence shown here is derived from an EMBL/GenBank/DDBJ whole genome shotgun (WGS) entry which is preliminary data.</text>
</comment>
<evidence type="ECO:0000256" key="2">
    <source>
        <dbReference type="SAM" id="SignalP"/>
    </source>
</evidence>
<evidence type="ECO:0008006" key="5">
    <source>
        <dbReference type="Google" id="ProtNLM"/>
    </source>
</evidence>
<dbReference type="Gene3D" id="3.40.190.10">
    <property type="entry name" value="Periplasmic binding protein-like II"/>
    <property type="match status" value="3"/>
</dbReference>
<sequence length="529" mass="58768">MKRYGYRIASALLVCSLAAGCSASGGTEKGDSGKEGGKDGAAPMTISWLGRNQLPGTVMDKDTEAQKLLESKFGVKLDPIFIDPTSWQQQITARFASGDIPDVIWVNNVAELVTYANQGVLAEAPLDLLKQYAPNYYKDALDIDQRVLNLSQYKGKNYAMVKIDPIATVKRMSGVRQSWYDKVGIAKEPETIQEFEDMFKKFRDNDPDGNGKKDTYAFSIAWKDGSGNFGGAANDIVSQFFYTYGTMPSMRFVKDSKIVDGSAQPELKDGLKLLRRWYDMGIVDPEFVVDDSKIWHNKFIDGRVGFYGRTVWWVNPNGLATNALREKAPNDGIKLLKPPVGPNGSRGIVQDNPAGSGLVAFGKQLEKDPDKLKKIIQMLDSAGSDASLTYSIGRVGVENKHWKFDDKGALQPIAPYDKAENLAKEGKTEFFAPWLSKAYQFGVLPKGVDGMLKTYGIGPFDPIYKYPLPSAKQYQNNVNAVVDEWLANFIVGKKDIDKDWDAYLDAWKKAGGDMLEKEANDIYQSMFKK</sequence>
<dbReference type="Proteomes" id="UP001652445">
    <property type="component" value="Unassembled WGS sequence"/>
</dbReference>
<organism evidence="3 4">
    <name type="scientific">Paenibacillus baimaensis</name>
    <dbReference type="NCBI Taxonomy" id="2982185"/>
    <lineage>
        <taxon>Bacteria</taxon>
        <taxon>Bacillati</taxon>
        <taxon>Bacillota</taxon>
        <taxon>Bacilli</taxon>
        <taxon>Bacillales</taxon>
        <taxon>Paenibacillaceae</taxon>
        <taxon>Paenibacillus</taxon>
    </lineage>
</organism>
<feature type="chain" id="PRO_5045956906" description="Extracellular solute-binding protein" evidence="2">
    <location>
        <begin position="24"/>
        <end position="529"/>
    </location>
</feature>
<dbReference type="PANTHER" id="PTHR43649">
    <property type="entry name" value="ARABINOSE-BINDING PROTEIN-RELATED"/>
    <property type="match status" value="1"/>
</dbReference>
<keyword evidence="4" id="KW-1185">Reference proteome</keyword>
<name>A0ABT2UPI5_9BACL</name>
<dbReference type="InterPro" id="IPR050490">
    <property type="entry name" value="Bact_solute-bd_prot1"/>
</dbReference>
<gene>
    <name evidence="3" type="ORF">OB236_31010</name>
</gene>
<protein>
    <recommendedName>
        <fullName evidence="5">Extracellular solute-binding protein</fullName>
    </recommendedName>
</protein>
<keyword evidence="1 2" id="KW-0732">Signal</keyword>
<evidence type="ECO:0000313" key="3">
    <source>
        <dbReference type="EMBL" id="MCU6796564.1"/>
    </source>
</evidence>
<dbReference type="SUPFAM" id="SSF53850">
    <property type="entry name" value="Periplasmic binding protein-like II"/>
    <property type="match status" value="1"/>
</dbReference>
<dbReference type="PANTHER" id="PTHR43649:SF33">
    <property type="entry name" value="POLYGALACTURONAN_RHAMNOGALACTURONAN-BINDING PROTEIN YTCQ"/>
    <property type="match status" value="1"/>
</dbReference>
<evidence type="ECO:0000256" key="1">
    <source>
        <dbReference type="ARBA" id="ARBA00022729"/>
    </source>
</evidence>
<dbReference type="PROSITE" id="PS51257">
    <property type="entry name" value="PROKAR_LIPOPROTEIN"/>
    <property type="match status" value="1"/>
</dbReference>
<dbReference type="RefSeq" id="WP_262687403.1">
    <property type="nucleotide sequence ID" value="NZ_JAOQIO010000106.1"/>
</dbReference>
<evidence type="ECO:0000313" key="4">
    <source>
        <dbReference type="Proteomes" id="UP001652445"/>
    </source>
</evidence>
<dbReference type="EMBL" id="JAOQIO010000106">
    <property type="protein sequence ID" value="MCU6796564.1"/>
    <property type="molecule type" value="Genomic_DNA"/>
</dbReference>